<dbReference type="SMART" id="SM00886">
    <property type="entry name" value="Dabb"/>
    <property type="match status" value="1"/>
</dbReference>
<evidence type="ECO:0000313" key="2">
    <source>
        <dbReference type="EMBL" id="ACL75694.1"/>
    </source>
</evidence>
<dbReference type="EMBL" id="CP001348">
    <property type="protein sequence ID" value="ACL75694.1"/>
    <property type="molecule type" value="Genomic_DNA"/>
</dbReference>
<dbReference type="SUPFAM" id="SSF54909">
    <property type="entry name" value="Dimeric alpha+beta barrel"/>
    <property type="match status" value="1"/>
</dbReference>
<gene>
    <name evidence="2" type="ordered locus">Ccel_1340</name>
</gene>
<reference evidence="2 3" key="1">
    <citation type="submission" date="2009-01" db="EMBL/GenBank/DDBJ databases">
        <title>Complete sequence of Clostridium cellulolyticum H10.</title>
        <authorList>
            <consortium name="US DOE Joint Genome Institute"/>
            <person name="Lucas S."/>
            <person name="Copeland A."/>
            <person name="Lapidus A."/>
            <person name="Glavina del Rio T."/>
            <person name="Dalin E."/>
            <person name="Tice H."/>
            <person name="Bruce D."/>
            <person name="Goodwin L."/>
            <person name="Pitluck S."/>
            <person name="Chertkov O."/>
            <person name="Saunders E."/>
            <person name="Brettin T."/>
            <person name="Detter J.C."/>
            <person name="Han C."/>
            <person name="Larimer F."/>
            <person name="Land M."/>
            <person name="Hauser L."/>
            <person name="Kyrpides N."/>
            <person name="Ivanova N."/>
            <person name="Zhou J."/>
            <person name="Richardson P."/>
        </authorList>
    </citation>
    <scope>NUCLEOTIDE SEQUENCE [LARGE SCALE GENOMIC DNA]</scope>
    <source>
        <strain evidence="3">ATCC 35319 / DSM 5812 / JCM 6584 / H10</strain>
    </source>
</reference>
<dbReference type="Proteomes" id="UP000001349">
    <property type="component" value="Chromosome"/>
</dbReference>
<dbReference type="AlphaFoldDB" id="B8I196"/>
<dbReference type="KEGG" id="cce:Ccel_1340"/>
<feature type="domain" description="Stress-response A/B barrel" evidence="1">
    <location>
        <begin position="2"/>
        <end position="93"/>
    </location>
</feature>
<accession>B8I196</accession>
<dbReference type="HOGENOM" id="CLU_080664_3_1_9"/>
<dbReference type="InterPro" id="IPR011008">
    <property type="entry name" value="Dimeric_a/b-barrel"/>
</dbReference>
<dbReference type="Gene3D" id="3.30.70.100">
    <property type="match status" value="1"/>
</dbReference>
<evidence type="ECO:0000313" key="3">
    <source>
        <dbReference type="Proteomes" id="UP000001349"/>
    </source>
</evidence>
<sequence length="95" mass="10902">MFTHIVLFKLKDKSEETIQKTKDLLLGLKGQIPCLKFIEVGINVIHSERSYDLGLYAKFDSRADMEAYQVHPAHLEVVEYIKLVNESSIAVDYES</sequence>
<dbReference type="OrthoDB" id="9808130at2"/>
<organism evidence="2 3">
    <name type="scientific">Ruminiclostridium cellulolyticum (strain ATCC 35319 / DSM 5812 / JCM 6584 / H10)</name>
    <name type="common">Clostridium cellulolyticum</name>
    <dbReference type="NCBI Taxonomy" id="394503"/>
    <lineage>
        <taxon>Bacteria</taxon>
        <taxon>Bacillati</taxon>
        <taxon>Bacillota</taxon>
        <taxon>Clostridia</taxon>
        <taxon>Eubacteriales</taxon>
        <taxon>Oscillospiraceae</taxon>
        <taxon>Ruminiclostridium</taxon>
    </lineage>
</organism>
<dbReference type="PANTHER" id="PTHR37832">
    <property type="entry name" value="BLL2683 PROTEIN"/>
    <property type="match status" value="1"/>
</dbReference>
<protein>
    <submittedName>
        <fullName evidence="2">Stress responsive alpha-beta barrel domain protein</fullName>
    </submittedName>
</protein>
<dbReference type="RefSeq" id="WP_015924842.1">
    <property type="nucleotide sequence ID" value="NC_011898.1"/>
</dbReference>
<keyword evidence="3" id="KW-1185">Reference proteome</keyword>
<dbReference type="PROSITE" id="PS51502">
    <property type="entry name" value="S_R_A_B_BARREL"/>
    <property type="match status" value="1"/>
</dbReference>
<dbReference type="Pfam" id="PF07876">
    <property type="entry name" value="Dabb"/>
    <property type="match status" value="1"/>
</dbReference>
<dbReference type="STRING" id="394503.Ccel_1340"/>
<name>B8I196_RUMCH</name>
<dbReference type="eggNOG" id="ENOG5032YE5">
    <property type="taxonomic scope" value="Bacteria"/>
</dbReference>
<evidence type="ECO:0000259" key="1">
    <source>
        <dbReference type="PROSITE" id="PS51502"/>
    </source>
</evidence>
<dbReference type="InterPro" id="IPR013097">
    <property type="entry name" value="Dabb"/>
</dbReference>
<dbReference type="PANTHER" id="PTHR37832:SF1">
    <property type="entry name" value="STRESS-RESPONSE A_B BARREL DOMAIN-CONTAINING PROTEIN"/>
    <property type="match status" value="1"/>
</dbReference>
<proteinExistence type="predicted"/>